<dbReference type="EMBL" id="WKFB01001003">
    <property type="protein sequence ID" value="KAF6716070.1"/>
    <property type="molecule type" value="Genomic_DNA"/>
</dbReference>
<accession>A0A834BWS2</accession>
<comment type="caution">
    <text evidence="2">The sequence shown here is derived from an EMBL/GenBank/DDBJ whole genome shotgun (WGS) entry which is preliminary data.</text>
</comment>
<name>A0A834BWS2_ORYME</name>
<organism evidence="2 3">
    <name type="scientific">Oryzias melastigma</name>
    <name type="common">Marine medaka</name>
    <dbReference type="NCBI Taxonomy" id="30732"/>
    <lineage>
        <taxon>Eukaryota</taxon>
        <taxon>Metazoa</taxon>
        <taxon>Chordata</taxon>
        <taxon>Craniata</taxon>
        <taxon>Vertebrata</taxon>
        <taxon>Euteleostomi</taxon>
        <taxon>Actinopterygii</taxon>
        <taxon>Neopterygii</taxon>
        <taxon>Teleostei</taxon>
        <taxon>Neoteleostei</taxon>
        <taxon>Acanthomorphata</taxon>
        <taxon>Ovalentaria</taxon>
        <taxon>Atherinomorphae</taxon>
        <taxon>Beloniformes</taxon>
        <taxon>Adrianichthyidae</taxon>
        <taxon>Oryziinae</taxon>
        <taxon>Oryzias</taxon>
    </lineage>
</organism>
<feature type="region of interest" description="Disordered" evidence="1">
    <location>
        <begin position="48"/>
        <end position="88"/>
    </location>
</feature>
<evidence type="ECO:0000313" key="3">
    <source>
        <dbReference type="Proteomes" id="UP000646548"/>
    </source>
</evidence>
<evidence type="ECO:0000313" key="2">
    <source>
        <dbReference type="EMBL" id="KAF6716070.1"/>
    </source>
</evidence>
<evidence type="ECO:0000256" key="1">
    <source>
        <dbReference type="SAM" id="MobiDB-lite"/>
    </source>
</evidence>
<dbReference type="Proteomes" id="UP000646548">
    <property type="component" value="Unassembled WGS sequence"/>
</dbReference>
<protein>
    <submittedName>
        <fullName evidence="2">Uncharacterized protein</fullName>
    </submittedName>
</protein>
<proteinExistence type="predicted"/>
<gene>
    <name evidence="2" type="ORF">FQA47_017310</name>
</gene>
<dbReference type="AlphaFoldDB" id="A0A834BWS2"/>
<sequence>MEAKRNGSYCPDRTRPDRTVSTPSPALKARGTAGQRPCCSHLQLEMDLTSHGAPPPAQATLVPQKASSRNRKSEQIRTRSRCGTGIQT</sequence>
<reference evidence="2" key="1">
    <citation type="journal article" name="BMC Genomics">
        <title>Long-read sequencing and de novo genome assembly of marine medaka (Oryzias melastigma).</title>
        <authorList>
            <person name="Liang P."/>
            <person name="Saqib H.S.A."/>
            <person name="Ni X."/>
            <person name="Shen Y."/>
        </authorList>
    </citation>
    <scope>NUCLEOTIDE SEQUENCE</scope>
    <source>
        <strain evidence="2">Bigg-433</strain>
    </source>
</reference>
<feature type="region of interest" description="Disordered" evidence="1">
    <location>
        <begin position="1"/>
        <end position="36"/>
    </location>
</feature>